<evidence type="ECO:0000313" key="12">
    <source>
        <dbReference type="EMBL" id="CAF3352898.1"/>
    </source>
</evidence>
<protein>
    <recommendedName>
        <fullName evidence="11">G-protein coupled receptors family 1 profile domain-containing protein</fullName>
    </recommendedName>
</protein>
<evidence type="ECO:0000256" key="7">
    <source>
        <dbReference type="ARBA" id="ARBA00023170"/>
    </source>
</evidence>
<dbReference type="EMBL" id="CAJOBQ010000150">
    <property type="protein sequence ID" value="CAF4275057.1"/>
    <property type="molecule type" value="Genomic_DNA"/>
</dbReference>
<dbReference type="GO" id="GO:0004930">
    <property type="term" value="F:G protein-coupled receptor activity"/>
    <property type="evidence" value="ECO:0007669"/>
    <property type="project" value="UniProtKB-KW"/>
</dbReference>
<evidence type="ECO:0000259" key="11">
    <source>
        <dbReference type="PROSITE" id="PS50262"/>
    </source>
</evidence>
<dbReference type="GO" id="GO:0071880">
    <property type="term" value="P:adenylate cyclase-activating adrenergic receptor signaling pathway"/>
    <property type="evidence" value="ECO:0007669"/>
    <property type="project" value="TreeGrafter"/>
</dbReference>
<dbReference type="PANTHER" id="PTHR24248:SF185">
    <property type="entry name" value="DOPAMINE RECEPTOR 2"/>
    <property type="match status" value="1"/>
</dbReference>
<proteinExistence type="inferred from homology"/>
<keyword evidence="3 9" id="KW-0812">Transmembrane</keyword>
<dbReference type="InterPro" id="IPR000276">
    <property type="entry name" value="GPCR_Rhodpsn"/>
</dbReference>
<evidence type="ECO:0000313" key="15">
    <source>
        <dbReference type="EMBL" id="CAF4610258.1"/>
    </source>
</evidence>
<dbReference type="EMBL" id="CAJNYU010002815">
    <property type="protein sequence ID" value="CAF3604704.1"/>
    <property type="molecule type" value="Genomic_DNA"/>
</dbReference>
<dbReference type="Proteomes" id="UP000663869">
    <property type="component" value="Unassembled WGS sequence"/>
</dbReference>
<feature type="transmembrane region" description="Helical" evidence="10">
    <location>
        <begin position="20"/>
        <end position="44"/>
    </location>
</feature>
<keyword evidence="7 9" id="KW-0675">Receptor</keyword>
<dbReference type="GO" id="GO:0005886">
    <property type="term" value="C:plasma membrane"/>
    <property type="evidence" value="ECO:0007669"/>
    <property type="project" value="UniProtKB-SubCell"/>
</dbReference>
<feature type="transmembrane region" description="Helical" evidence="10">
    <location>
        <begin position="389"/>
        <end position="406"/>
    </location>
</feature>
<accession>A0A818NG89</accession>
<keyword evidence="5 9" id="KW-0297">G-protein coupled receptor</keyword>
<feature type="transmembrane region" description="Helical" evidence="10">
    <location>
        <begin position="141"/>
        <end position="164"/>
    </location>
</feature>
<evidence type="ECO:0000256" key="3">
    <source>
        <dbReference type="ARBA" id="ARBA00022692"/>
    </source>
</evidence>
<evidence type="ECO:0000256" key="8">
    <source>
        <dbReference type="ARBA" id="ARBA00023224"/>
    </source>
</evidence>
<keyword evidence="2" id="KW-1003">Cell membrane</keyword>
<dbReference type="PROSITE" id="PS50262">
    <property type="entry name" value="G_PROTEIN_RECEP_F1_2"/>
    <property type="match status" value="1"/>
</dbReference>
<evidence type="ECO:0000313" key="14">
    <source>
        <dbReference type="EMBL" id="CAF4275057.1"/>
    </source>
</evidence>
<feature type="transmembrane region" description="Helical" evidence="10">
    <location>
        <begin position="56"/>
        <end position="79"/>
    </location>
</feature>
<evidence type="ECO:0000256" key="10">
    <source>
        <dbReference type="SAM" id="Phobius"/>
    </source>
</evidence>
<evidence type="ECO:0000256" key="6">
    <source>
        <dbReference type="ARBA" id="ARBA00023136"/>
    </source>
</evidence>
<organism evidence="13 16">
    <name type="scientific">Rotaria socialis</name>
    <dbReference type="NCBI Taxonomy" id="392032"/>
    <lineage>
        <taxon>Eukaryota</taxon>
        <taxon>Metazoa</taxon>
        <taxon>Spiralia</taxon>
        <taxon>Gnathifera</taxon>
        <taxon>Rotifera</taxon>
        <taxon>Eurotatoria</taxon>
        <taxon>Bdelloidea</taxon>
        <taxon>Philodinida</taxon>
        <taxon>Philodinidae</taxon>
        <taxon>Rotaria</taxon>
    </lineage>
</organism>
<evidence type="ECO:0000256" key="9">
    <source>
        <dbReference type="RuleBase" id="RU000688"/>
    </source>
</evidence>
<dbReference type="Proteomes" id="UP000663862">
    <property type="component" value="Unassembled WGS sequence"/>
</dbReference>
<comment type="caution">
    <text evidence="13">The sequence shown here is derived from an EMBL/GenBank/DDBJ whole genome shotgun (WGS) entry which is preliminary data.</text>
</comment>
<keyword evidence="8 9" id="KW-0807">Transducer</keyword>
<feature type="transmembrane region" description="Helical" evidence="10">
    <location>
        <begin position="197"/>
        <end position="219"/>
    </location>
</feature>
<dbReference type="PROSITE" id="PS00237">
    <property type="entry name" value="G_PROTEIN_RECEP_F1_1"/>
    <property type="match status" value="1"/>
</dbReference>
<evidence type="ECO:0000256" key="1">
    <source>
        <dbReference type="ARBA" id="ARBA00004651"/>
    </source>
</evidence>
<evidence type="ECO:0000256" key="2">
    <source>
        <dbReference type="ARBA" id="ARBA00022475"/>
    </source>
</evidence>
<comment type="similarity">
    <text evidence="9">Belongs to the G-protein coupled receptor 1 family.</text>
</comment>
<dbReference type="Proteomes" id="UP000663865">
    <property type="component" value="Unassembled WGS sequence"/>
</dbReference>
<evidence type="ECO:0000313" key="13">
    <source>
        <dbReference type="EMBL" id="CAF3604704.1"/>
    </source>
</evidence>
<feature type="transmembrane region" description="Helical" evidence="10">
    <location>
        <begin position="348"/>
        <end position="369"/>
    </location>
</feature>
<dbReference type="PANTHER" id="PTHR24248">
    <property type="entry name" value="ADRENERGIC RECEPTOR-RELATED G-PROTEIN COUPLED RECEPTOR"/>
    <property type="match status" value="1"/>
</dbReference>
<reference evidence="13" key="1">
    <citation type="submission" date="2021-02" db="EMBL/GenBank/DDBJ databases">
        <authorList>
            <person name="Nowell W R."/>
        </authorList>
    </citation>
    <scope>NUCLEOTIDE SEQUENCE</scope>
</reference>
<dbReference type="GO" id="GO:0043410">
    <property type="term" value="P:positive regulation of MAPK cascade"/>
    <property type="evidence" value="ECO:0007669"/>
    <property type="project" value="TreeGrafter"/>
</dbReference>
<dbReference type="InterPro" id="IPR017452">
    <property type="entry name" value="GPCR_Rhodpsn_7TM"/>
</dbReference>
<dbReference type="AlphaFoldDB" id="A0A818NG89"/>
<name>A0A818NG89_9BILA</name>
<dbReference type="EMBL" id="CAJNYV010000246">
    <property type="protein sequence ID" value="CAF3352898.1"/>
    <property type="molecule type" value="Genomic_DNA"/>
</dbReference>
<feature type="transmembrane region" description="Helical" evidence="10">
    <location>
        <begin position="99"/>
        <end position="120"/>
    </location>
</feature>
<sequence length="432" mass="50714">MELFSLTKNVTITDVQWHAYPVGFFLLVLCLLTIFGNLLIIYAIIREHTLHTSTYYYVGSLAFADLLVGLIAMPFAFIFEMTDDEYWLFPRHLRFLCDFWHSMDIFATTASILGLCTIGLDRYLYITKPIEYPTSFISKKWYFMLSFIWIVSAFISFPAVFHFGTAQEIARRSLSSNETITPAWLLFKECEFPDNPYYILFISVVSCYLPLIIMIYVYIQVYLAAKKQVQALRSGYKHHYLRKSAKSFIPVFRLREPPTRRSASMQRAVRIPESSARKLSFTLLPNRRPSFELITLRIHHGKYRNPTTDHCQRSSRIENRSIQKATKKSERTSNLWRKISKNQKAAKFIGIIMGVFVVCWLPYFIYLIFSGVFGIRLKDDLNHELLFKIFSWLGYTNSLLDVLVYVSTSKELRVTLCKLVLDHRYRPKYNYP</sequence>
<dbReference type="SUPFAM" id="SSF81321">
    <property type="entry name" value="Family A G protein-coupled receptor-like"/>
    <property type="match status" value="1"/>
</dbReference>
<gene>
    <name evidence="13" type="ORF">FME351_LOCUS22136</name>
    <name evidence="12" type="ORF">KIK155_LOCUS3774</name>
    <name evidence="15" type="ORF">TOA249_LOCUS11235</name>
    <name evidence="14" type="ORF">TSG867_LOCUS4597</name>
</gene>
<evidence type="ECO:0000256" key="5">
    <source>
        <dbReference type="ARBA" id="ARBA00023040"/>
    </source>
</evidence>
<comment type="subcellular location">
    <subcellularLocation>
        <location evidence="1">Cell membrane</location>
        <topology evidence="1">Multi-pass membrane protein</topology>
    </subcellularLocation>
</comment>
<dbReference type="EMBL" id="CAJOBS010000604">
    <property type="protein sequence ID" value="CAF4610258.1"/>
    <property type="molecule type" value="Genomic_DNA"/>
</dbReference>
<dbReference type="PRINTS" id="PR00237">
    <property type="entry name" value="GPCRRHODOPSN"/>
</dbReference>
<keyword evidence="4 10" id="KW-1133">Transmembrane helix</keyword>
<evidence type="ECO:0000313" key="16">
    <source>
        <dbReference type="Proteomes" id="UP000663869"/>
    </source>
</evidence>
<keyword evidence="6 10" id="KW-0472">Membrane</keyword>
<dbReference type="Proteomes" id="UP000663838">
    <property type="component" value="Unassembled WGS sequence"/>
</dbReference>
<feature type="domain" description="G-protein coupled receptors family 1 profile" evidence="11">
    <location>
        <begin position="36"/>
        <end position="405"/>
    </location>
</feature>
<dbReference type="Pfam" id="PF00001">
    <property type="entry name" value="7tm_1"/>
    <property type="match status" value="1"/>
</dbReference>
<dbReference type="SMART" id="SM01381">
    <property type="entry name" value="7TM_GPCR_Srsx"/>
    <property type="match status" value="1"/>
</dbReference>
<evidence type="ECO:0000256" key="4">
    <source>
        <dbReference type="ARBA" id="ARBA00022989"/>
    </source>
</evidence>
<dbReference type="Gene3D" id="1.20.1070.10">
    <property type="entry name" value="Rhodopsin 7-helix transmembrane proteins"/>
    <property type="match status" value="2"/>
</dbReference>